<dbReference type="PANTHER" id="PTHR35788">
    <property type="entry name" value="EXPORTED PROTEIN-RELATED"/>
    <property type="match status" value="1"/>
</dbReference>
<feature type="domain" description="YoaR-like putative peptidoglycan binding" evidence="2">
    <location>
        <begin position="259"/>
        <end position="333"/>
    </location>
</feature>
<evidence type="ECO:0000256" key="1">
    <source>
        <dbReference type="SAM" id="Phobius"/>
    </source>
</evidence>
<dbReference type="Proteomes" id="UP000055060">
    <property type="component" value="Unassembled WGS sequence"/>
</dbReference>
<keyword evidence="1" id="KW-1133">Transmembrane helix</keyword>
<dbReference type="InterPro" id="IPR007391">
    <property type="entry name" value="Vancomycin_resist_VanW"/>
</dbReference>
<protein>
    <submittedName>
        <fullName evidence="3">Uncharacterized vancomycin resistance protein</fullName>
    </submittedName>
</protein>
<proteinExistence type="predicted"/>
<sequence length="610" mass="66142">MKSRSTLEQIAVAMALGFGLFLVAVVTIYAAFQVWYAGRIFPGVSVSGVDVGGLSPSAAAARVTQEFSFPQSGKILLQDGQQTWLVSPGQLGLFLDPETSAMNAYRVGRTGGIFRRLRDQYSAYASSELLPPALIMDERVTYQVLESLAKQIDKPVVEASLSVQGTDVVVNNGQNGRTLDTAASLAVVSAQVQTLQDGIVPLVVRETPPAILDASAQADLARKILSAPLTLTLPEGESGGPWTIDPQTLASMLTIQRVEDGQSAEYRVGLSTDALIAYISGLGPDLQRYPQNARFIFNDDTHQLEVIQHAVIGRSLDVAASLKTVQEKVSAGEHNAELQFVYTNPQVTDDKTGADLGITELVSAQTSYFYGSSPDRVQNIQAAAASFHGLLVAPGETFSMASQLTNISLENGYAEAVIIVGGRSVKGVGGGVCQVSTTLFRTAFFGGFPVVERHAHAYRVYYYEKVAGNRIDSSLAGLDATVFVPLVDFKFTNDTPYWLLMETYVNPSNSSITWKFYSTSDGRTVDWTTSGPINKVDPPEPQYVENPDLQKGEIQQVDWEAEGADVNVDRKVYKNGSLYFEDTFNTHYQAWRAVYEYGPGTEDIPKSNGN</sequence>
<evidence type="ECO:0000259" key="2">
    <source>
        <dbReference type="Pfam" id="PF12229"/>
    </source>
</evidence>
<gene>
    <name evidence="3" type="ORF">LARV_00863</name>
</gene>
<evidence type="ECO:0000313" key="3">
    <source>
        <dbReference type="EMBL" id="GAP13117.1"/>
    </source>
</evidence>
<name>A0A0S7BCS0_9CHLR</name>
<dbReference type="Pfam" id="PF04294">
    <property type="entry name" value="VanW"/>
    <property type="match status" value="1"/>
</dbReference>
<feature type="transmembrane region" description="Helical" evidence="1">
    <location>
        <begin position="12"/>
        <end position="36"/>
    </location>
</feature>
<keyword evidence="1" id="KW-0812">Transmembrane</keyword>
<dbReference type="PANTHER" id="PTHR35788:SF1">
    <property type="entry name" value="EXPORTED PROTEIN"/>
    <property type="match status" value="1"/>
</dbReference>
<keyword evidence="1" id="KW-0472">Membrane</keyword>
<dbReference type="Pfam" id="PF12229">
    <property type="entry name" value="PG_binding_4"/>
    <property type="match status" value="2"/>
</dbReference>
<organism evidence="3">
    <name type="scientific">Longilinea arvoryzae</name>
    <dbReference type="NCBI Taxonomy" id="360412"/>
    <lineage>
        <taxon>Bacteria</taxon>
        <taxon>Bacillati</taxon>
        <taxon>Chloroflexota</taxon>
        <taxon>Anaerolineae</taxon>
        <taxon>Anaerolineales</taxon>
        <taxon>Anaerolineaceae</taxon>
        <taxon>Longilinea</taxon>
    </lineage>
</organism>
<dbReference type="AlphaFoldDB" id="A0A0S7BCS0"/>
<dbReference type="STRING" id="360412.LARV_00863"/>
<evidence type="ECO:0000313" key="4">
    <source>
        <dbReference type="Proteomes" id="UP000055060"/>
    </source>
</evidence>
<dbReference type="InterPro" id="IPR022029">
    <property type="entry name" value="YoaR-like_PG-bd"/>
</dbReference>
<dbReference type="InterPro" id="IPR052913">
    <property type="entry name" value="Glycopeptide_resist_protein"/>
</dbReference>
<reference evidence="3" key="1">
    <citation type="submission" date="2015-07" db="EMBL/GenBank/DDBJ databases">
        <title>Draft Genome Sequences of Anaerolinea thermolimosa IMO-1, Bellilinea caldifistulae GOMI-1, Leptolinea tardivitalis YMTK-2, Levilinea saccharolytica KIBI-1,Longilinea arvoryzae KOME-1, Previously Described as Members of the Anaerolineaceae (Chloroflexi).</title>
        <authorList>
            <person name="Sekiguchi Y."/>
            <person name="Ohashi A."/>
            <person name="Matsuura N."/>
            <person name="Tourlousse M.D."/>
        </authorList>
    </citation>
    <scope>NUCLEOTIDE SEQUENCE [LARGE SCALE GENOMIC DNA]</scope>
    <source>
        <strain evidence="3">KOME-1</strain>
    </source>
</reference>
<dbReference type="EMBL" id="DF967972">
    <property type="protein sequence ID" value="GAP13117.1"/>
    <property type="molecule type" value="Genomic_DNA"/>
</dbReference>
<keyword evidence="4" id="KW-1185">Reference proteome</keyword>
<feature type="domain" description="YoaR-like putative peptidoglycan binding" evidence="2">
    <location>
        <begin position="84"/>
        <end position="195"/>
    </location>
</feature>
<accession>A0A0S7BCS0</accession>